<reference evidence="4" key="1">
    <citation type="journal article" date="2019" name="Int. J. Syst. Evol. Microbiol.">
        <title>The Global Catalogue of Microorganisms (GCM) 10K type strain sequencing project: providing services to taxonomists for standard genome sequencing and annotation.</title>
        <authorList>
            <consortium name="The Broad Institute Genomics Platform"/>
            <consortium name="The Broad Institute Genome Sequencing Center for Infectious Disease"/>
            <person name="Wu L."/>
            <person name="Ma J."/>
        </authorList>
    </citation>
    <scope>NUCLEOTIDE SEQUENCE [LARGE SCALE GENOMIC DNA]</scope>
    <source>
        <strain evidence="4">JCM 19015</strain>
    </source>
</reference>
<keyword evidence="1" id="KW-0472">Membrane</keyword>
<keyword evidence="4" id="KW-1185">Reference proteome</keyword>
<feature type="transmembrane region" description="Helical" evidence="1">
    <location>
        <begin position="46"/>
        <end position="76"/>
    </location>
</feature>
<dbReference type="InterPro" id="IPR025241">
    <property type="entry name" value="DUF4190"/>
</dbReference>
<gene>
    <name evidence="3" type="ORF">GCM10025783_30390</name>
</gene>
<accession>A0ABP8ZFE8</accession>
<dbReference type="EMBL" id="BAABLP010000008">
    <property type="protein sequence ID" value="GAA4755156.1"/>
    <property type="molecule type" value="Genomic_DNA"/>
</dbReference>
<name>A0ABP8ZFE8_9MICO</name>
<evidence type="ECO:0000259" key="2">
    <source>
        <dbReference type="Pfam" id="PF13828"/>
    </source>
</evidence>
<dbReference type="Pfam" id="PF13828">
    <property type="entry name" value="DUF4190"/>
    <property type="match status" value="1"/>
</dbReference>
<feature type="transmembrane region" description="Helical" evidence="1">
    <location>
        <begin position="12"/>
        <end position="34"/>
    </location>
</feature>
<comment type="caution">
    <text evidence="3">The sequence shown here is derived from an EMBL/GenBank/DDBJ whole genome shotgun (WGS) entry which is preliminary data.</text>
</comment>
<protein>
    <recommendedName>
        <fullName evidence="2">DUF4190 domain-containing protein</fullName>
    </recommendedName>
</protein>
<feature type="domain" description="DUF4190" evidence="2">
    <location>
        <begin position="12"/>
        <end position="65"/>
    </location>
</feature>
<evidence type="ECO:0000313" key="3">
    <source>
        <dbReference type="EMBL" id="GAA4755156.1"/>
    </source>
</evidence>
<keyword evidence="1" id="KW-1133">Transmembrane helix</keyword>
<dbReference type="Proteomes" id="UP001500121">
    <property type="component" value="Unassembled WGS sequence"/>
</dbReference>
<keyword evidence="1" id="KW-0812">Transmembrane</keyword>
<sequence length="79" mass="8221">MQSAQPRFNGMAIAALIAVFFASVVGLVLGYVALNQIKQTQESGRGLALAAVILGWIGTVGAVLLVGLFLIGAFVLKLY</sequence>
<evidence type="ECO:0000313" key="4">
    <source>
        <dbReference type="Proteomes" id="UP001500121"/>
    </source>
</evidence>
<organism evidence="3 4">
    <name type="scientific">Amnibacterium soli</name>
    <dbReference type="NCBI Taxonomy" id="1282736"/>
    <lineage>
        <taxon>Bacteria</taxon>
        <taxon>Bacillati</taxon>
        <taxon>Actinomycetota</taxon>
        <taxon>Actinomycetes</taxon>
        <taxon>Micrococcales</taxon>
        <taxon>Microbacteriaceae</taxon>
        <taxon>Amnibacterium</taxon>
    </lineage>
</organism>
<proteinExistence type="predicted"/>
<evidence type="ECO:0000256" key="1">
    <source>
        <dbReference type="SAM" id="Phobius"/>
    </source>
</evidence>